<name>A0A6A5XF34_9PLEO</name>
<evidence type="ECO:0000256" key="1">
    <source>
        <dbReference type="SAM" id="MobiDB-lite"/>
    </source>
</evidence>
<sequence>MHCIYGHGCSTFDPSEMINRPIRSVLEPCRWFRKAGANHPRRVYIVRHGWLRFRWSGHVREDYTRVTELCTTPSHDVEAGGARSHRSCVFETRIISLHISASSGTHKDWEGEKVQREREEKEEEKQPRQVTVDTRVIREEKKEASHLIIAKRFGGSSKNPGRRMVYVVAVCFDAPLPGCGRRRFPLIQK</sequence>
<dbReference type="GeneID" id="54280144"/>
<protein>
    <submittedName>
        <fullName evidence="2">Uncharacterized protein</fullName>
    </submittedName>
</protein>
<reference evidence="2" key="1">
    <citation type="journal article" date="2020" name="Stud. Mycol.">
        <title>101 Dothideomycetes genomes: a test case for predicting lifestyles and emergence of pathogens.</title>
        <authorList>
            <person name="Haridas S."/>
            <person name="Albert R."/>
            <person name="Binder M."/>
            <person name="Bloem J."/>
            <person name="Labutti K."/>
            <person name="Salamov A."/>
            <person name="Andreopoulos B."/>
            <person name="Baker S."/>
            <person name="Barry K."/>
            <person name="Bills G."/>
            <person name="Bluhm B."/>
            <person name="Cannon C."/>
            <person name="Castanera R."/>
            <person name="Culley D."/>
            <person name="Daum C."/>
            <person name="Ezra D."/>
            <person name="Gonzalez J."/>
            <person name="Henrissat B."/>
            <person name="Kuo A."/>
            <person name="Liang C."/>
            <person name="Lipzen A."/>
            <person name="Lutzoni F."/>
            <person name="Magnuson J."/>
            <person name="Mondo S."/>
            <person name="Nolan M."/>
            <person name="Ohm R."/>
            <person name="Pangilinan J."/>
            <person name="Park H.-J."/>
            <person name="Ramirez L."/>
            <person name="Alfaro M."/>
            <person name="Sun H."/>
            <person name="Tritt A."/>
            <person name="Yoshinaga Y."/>
            <person name="Zwiers L.-H."/>
            <person name="Turgeon B."/>
            <person name="Goodwin S."/>
            <person name="Spatafora J."/>
            <person name="Crous P."/>
            <person name="Grigoriev I."/>
        </authorList>
    </citation>
    <scope>NUCLEOTIDE SEQUENCE</scope>
    <source>
        <strain evidence="2">CBS 175.79</strain>
    </source>
</reference>
<gene>
    <name evidence="2" type="ORF">BU24DRAFT_283455</name>
</gene>
<feature type="region of interest" description="Disordered" evidence="1">
    <location>
        <begin position="106"/>
        <end position="130"/>
    </location>
</feature>
<dbReference type="EMBL" id="ML978074">
    <property type="protein sequence ID" value="KAF2011543.1"/>
    <property type="molecule type" value="Genomic_DNA"/>
</dbReference>
<dbReference type="AlphaFoldDB" id="A0A6A5XF34"/>
<keyword evidence="3" id="KW-1185">Reference proteome</keyword>
<organism evidence="2 3">
    <name type="scientific">Aaosphaeria arxii CBS 175.79</name>
    <dbReference type="NCBI Taxonomy" id="1450172"/>
    <lineage>
        <taxon>Eukaryota</taxon>
        <taxon>Fungi</taxon>
        <taxon>Dikarya</taxon>
        <taxon>Ascomycota</taxon>
        <taxon>Pezizomycotina</taxon>
        <taxon>Dothideomycetes</taxon>
        <taxon>Pleosporomycetidae</taxon>
        <taxon>Pleosporales</taxon>
        <taxon>Pleosporales incertae sedis</taxon>
        <taxon>Aaosphaeria</taxon>
    </lineage>
</organism>
<dbReference type="RefSeq" id="XP_033379882.1">
    <property type="nucleotide sequence ID" value="XM_033522747.1"/>
</dbReference>
<evidence type="ECO:0000313" key="2">
    <source>
        <dbReference type="EMBL" id="KAF2011543.1"/>
    </source>
</evidence>
<evidence type="ECO:0000313" key="3">
    <source>
        <dbReference type="Proteomes" id="UP000799778"/>
    </source>
</evidence>
<proteinExistence type="predicted"/>
<dbReference type="Proteomes" id="UP000799778">
    <property type="component" value="Unassembled WGS sequence"/>
</dbReference>
<feature type="compositionally biased region" description="Basic and acidic residues" evidence="1">
    <location>
        <begin position="106"/>
        <end position="127"/>
    </location>
</feature>
<accession>A0A6A5XF34</accession>